<dbReference type="Gene3D" id="3.90.226.10">
    <property type="entry name" value="2-enoyl-CoA Hydratase, Chain A, domain 1"/>
    <property type="match status" value="1"/>
</dbReference>
<reference evidence="1" key="2">
    <citation type="journal article" date="2012" name="PLoS ONE">
        <title>A Deeply Branching Thermophilic Bacterium with an Ancient Acetyl-CoA Pathway Dominates a Subsurface Ecosystem.</title>
        <authorList>
            <person name="Takami H."/>
            <person name="Noguchi H."/>
            <person name="Takaki Y."/>
            <person name="Uchiyama I."/>
            <person name="Toyoda A."/>
            <person name="Nishi S."/>
            <person name="Chee G.-J."/>
            <person name="Arai W."/>
            <person name="Nunoura T."/>
            <person name="Itoh T."/>
            <person name="Hattori M."/>
            <person name="Takai K."/>
        </authorList>
    </citation>
    <scope>NUCLEOTIDE SEQUENCE</scope>
</reference>
<dbReference type="EMBL" id="AP011803">
    <property type="protein sequence ID" value="BAL59483.1"/>
    <property type="molecule type" value="Genomic_DNA"/>
</dbReference>
<dbReference type="InterPro" id="IPR002825">
    <property type="entry name" value="Pept_S49_ser-pept_pro"/>
</dbReference>
<protein>
    <submittedName>
        <fullName evidence="1">Hypothetical conserved protein</fullName>
    </submittedName>
</protein>
<gene>
    <name evidence="1" type="ORF">HGMM_OP4C119</name>
</gene>
<sequence>MDFLSLLWFALIFFTMVQPALQRRMLEWERQRWIEQIERKRGSRLIVLVHRQETMGLLGFPIVRYIDVTDSEEVLRAIELTDPQVPIDIVLHTPGGLVLASLQIARALRRHPGGTRVIVPHYAMSGGTLIALAADEIIMSPHAVLGPVDPQIGQYPAASLLAVLEKKPLSEVDDQTLILADVARKAVQQLQDAVYELLAGRYPDDQARDLARKLSEGHWTHDYPITYEKAKELGLRVRCDIPKEFLHLMALYPQPVRHQPGVEYLPIPRHREGNARSTPKDKG</sequence>
<organism evidence="1">
    <name type="scientific">Acetithermum autotrophicum</name>
    <dbReference type="NCBI Taxonomy" id="1446466"/>
    <lineage>
        <taxon>Bacteria</taxon>
        <taxon>Candidatus Bipolaricaulota</taxon>
        <taxon>Candidatus Acetithermum</taxon>
    </lineage>
</organism>
<dbReference type="PANTHER" id="PTHR35984:SF1">
    <property type="entry name" value="PERIPLASMIC SERINE PROTEASE"/>
    <property type="match status" value="1"/>
</dbReference>
<dbReference type="NCBIfam" id="NF047768">
    <property type="entry name" value="Clp_like_SDH"/>
    <property type="match status" value="1"/>
</dbReference>
<dbReference type="Pfam" id="PF01972">
    <property type="entry name" value="SDH_protease"/>
    <property type="match status" value="1"/>
</dbReference>
<name>H5SV54_ACEAU</name>
<dbReference type="AlphaFoldDB" id="H5SV54"/>
<reference evidence="1" key="1">
    <citation type="journal article" date="2005" name="Environ. Microbiol.">
        <title>Genetic and functional properties of uncultivated thermophilic crenarchaeotes from a subsurface gold mine as revealed by analysis of genome fragments.</title>
        <authorList>
            <person name="Nunoura T."/>
            <person name="Hirayama H."/>
            <person name="Takami H."/>
            <person name="Oida H."/>
            <person name="Nishi S."/>
            <person name="Shimamura S."/>
            <person name="Suzuki Y."/>
            <person name="Inagaki F."/>
            <person name="Takai K."/>
            <person name="Nealson K.H."/>
            <person name="Horikoshi K."/>
        </authorList>
    </citation>
    <scope>NUCLEOTIDE SEQUENCE</scope>
</reference>
<dbReference type="PANTHER" id="PTHR35984">
    <property type="entry name" value="PERIPLASMIC SERINE PROTEASE"/>
    <property type="match status" value="1"/>
</dbReference>
<proteinExistence type="predicted"/>
<dbReference type="InterPro" id="IPR029045">
    <property type="entry name" value="ClpP/crotonase-like_dom_sf"/>
</dbReference>
<accession>H5SV54</accession>
<dbReference type="GO" id="GO:0016020">
    <property type="term" value="C:membrane"/>
    <property type="evidence" value="ECO:0007669"/>
    <property type="project" value="InterPro"/>
</dbReference>
<dbReference type="SUPFAM" id="SSF52096">
    <property type="entry name" value="ClpP/crotonase"/>
    <property type="match status" value="1"/>
</dbReference>
<evidence type="ECO:0000313" key="1">
    <source>
        <dbReference type="EMBL" id="BAL59483.1"/>
    </source>
</evidence>